<sequence length="349" mass="40575">MSQSSAYYLNDRQRQRIERWRASWLWRRELPTWCVIAAIYGGWFGVVLNWQTLGAGWGTPLLIVLTTWYMSLQHELIHGHPTRFPALNALLGLLPLAVWYPYAVYRDGHLAHHRNENLTNPLDDPESYYFTAERWQHAPRWWRGLIRLRNTFPGRLLLGPALGIASLLREEVSRIAGGDRGRVAVWAVHFTLLALLLLWLAQRGIAPGFYLFAISYPALGLAMVRSFYEHRAMDEPPARSIINEAAWPWRLLFLNLNYHIVHHDLPGVPWYGLRRIYLADRGAYQVRNRGFVVGGYGTWLRQYFWRALDVGAWPLQNVRESEAPPPALPEWLPEVNEYEVNVIYGRAPF</sequence>
<dbReference type="OrthoDB" id="784276at2"/>
<evidence type="ECO:0000259" key="2">
    <source>
        <dbReference type="Pfam" id="PF00487"/>
    </source>
</evidence>
<organism evidence="3 4">
    <name type="scientific">Enterobacillus tribolii</name>
    <dbReference type="NCBI Taxonomy" id="1487935"/>
    <lineage>
        <taxon>Bacteria</taxon>
        <taxon>Pseudomonadati</taxon>
        <taxon>Pseudomonadota</taxon>
        <taxon>Gammaproteobacteria</taxon>
        <taxon>Enterobacterales</taxon>
        <taxon>Hafniaceae</taxon>
        <taxon>Enterobacillus</taxon>
    </lineage>
</organism>
<dbReference type="AlphaFoldDB" id="A0A370QHF9"/>
<dbReference type="RefSeq" id="WP_115459554.1">
    <property type="nucleotide sequence ID" value="NZ_QRAP01000008.1"/>
</dbReference>
<name>A0A370QHF9_9GAMM</name>
<keyword evidence="1" id="KW-0812">Transmembrane</keyword>
<dbReference type="CDD" id="cd03509">
    <property type="entry name" value="DesA_FADS-like"/>
    <property type="match status" value="1"/>
</dbReference>
<evidence type="ECO:0000256" key="1">
    <source>
        <dbReference type="SAM" id="Phobius"/>
    </source>
</evidence>
<evidence type="ECO:0000313" key="4">
    <source>
        <dbReference type="Proteomes" id="UP000254848"/>
    </source>
</evidence>
<keyword evidence="1" id="KW-1133">Transmembrane helix</keyword>
<keyword evidence="4" id="KW-1185">Reference proteome</keyword>
<feature type="domain" description="Fatty acid desaturase" evidence="2">
    <location>
        <begin position="57"/>
        <end position="282"/>
    </location>
</feature>
<reference evidence="3 4" key="1">
    <citation type="submission" date="2018-07" db="EMBL/GenBank/DDBJ databases">
        <title>Genomic Encyclopedia of Type Strains, Phase IV (KMG-IV): sequencing the most valuable type-strain genomes for metagenomic binning, comparative biology and taxonomic classification.</title>
        <authorList>
            <person name="Goeker M."/>
        </authorList>
    </citation>
    <scope>NUCLEOTIDE SEQUENCE [LARGE SCALE GENOMIC DNA]</scope>
    <source>
        <strain evidence="3 4">DSM 103736</strain>
    </source>
</reference>
<protein>
    <submittedName>
        <fullName evidence="3">Fatty acid desaturase</fullName>
    </submittedName>
</protein>
<feature type="transmembrane region" description="Helical" evidence="1">
    <location>
        <begin position="84"/>
        <end position="102"/>
    </location>
</feature>
<accession>A0A370QHF9</accession>
<feature type="transmembrane region" description="Helical" evidence="1">
    <location>
        <begin position="181"/>
        <end position="202"/>
    </location>
</feature>
<comment type="caution">
    <text evidence="3">The sequence shown here is derived from an EMBL/GenBank/DDBJ whole genome shotgun (WGS) entry which is preliminary data.</text>
</comment>
<proteinExistence type="predicted"/>
<keyword evidence="1" id="KW-0472">Membrane</keyword>
<dbReference type="InterPro" id="IPR005804">
    <property type="entry name" value="FA_desaturase_dom"/>
</dbReference>
<dbReference type="Pfam" id="PF00487">
    <property type="entry name" value="FA_desaturase"/>
    <property type="match status" value="1"/>
</dbReference>
<evidence type="ECO:0000313" key="3">
    <source>
        <dbReference type="EMBL" id="RDK87793.1"/>
    </source>
</evidence>
<dbReference type="Proteomes" id="UP000254848">
    <property type="component" value="Unassembled WGS sequence"/>
</dbReference>
<dbReference type="GO" id="GO:0006629">
    <property type="term" value="P:lipid metabolic process"/>
    <property type="evidence" value="ECO:0007669"/>
    <property type="project" value="InterPro"/>
</dbReference>
<gene>
    <name evidence="3" type="ORF">C8D90_10861</name>
</gene>
<feature type="transmembrane region" description="Helical" evidence="1">
    <location>
        <begin position="208"/>
        <end position="228"/>
    </location>
</feature>
<feature type="transmembrane region" description="Helical" evidence="1">
    <location>
        <begin position="30"/>
        <end position="48"/>
    </location>
</feature>
<feature type="transmembrane region" description="Helical" evidence="1">
    <location>
        <begin position="54"/>
        <end position="72"/>
    </location>
</feature>
<dbReference type="EMBL" id="QRAP01000008">
    <property type="protein sequence ID" value="RDK87793.1"/>
    <property type="molecule type" value="Genomic_DNA"/>
</dbReference>